<protein>
    <submittedName>
        <fullName evidence="1">Uncharacterized protein</fullName>
    </submittedName>
</protein>
<evidence type="ECO:0000313" key="1">
    <source>
        <dbReference type="EMBL" id="MFC0633279.1"/>
    </source>
</evidence>
<organism evidence="1 2">
    <name type="scientific">Brevundimonas balnearis</name>
    <dbReference type="NCBI Taxonomy" id="1572858"/>
    <lineage>
        <taxon>Bacteria</taxon>
        <taxon>Pseudomonadati</taxon>
        <taxon>Pseudomonadota</taxon>
        <taxon>Alphaproteobacteria</taxon>
        <taxon>Caulobacterales</taxon>
        <taxon>Caulobacteraceae</taxon>
        <taxon>Brevundimonas</taxon>
    </lineage>
</organism>
<name>A0ABV6R0Y0_9CAUL</name>
<sequence>MSRRKKRKPADPQAIAKARMEREASREMAAVIGAQPSTAINRDKHTGAMVSAQRVNCFVTLLKVGGPEAEAVNWFEMLVRRSRGEADRQVNDLGIRAANDSLPGGPSDAMLISADKLAVVRAFMPGNAYRMMLALVEPDAALLTRWRDHVALITGETSPMAQGARVRAAAEHLAWIHANFPMLERAYEARAKAA</sequence>
<evidence type="ECO:0000313" key="2">
    <source>
        <dbReference type="Proteomes" id="UP001589906"/>
    </source>
</evidence>
<accession>A0ABV6R0Y0</accession>
<comment type="caution">
    <text evidence="1">The sequence shown here is derived from an EMBL/GenBank/DDBJ whole genome shotgun (WGS) entry which is preliminary data.</text>
</comment>
<keyword evidence="2" id="KW-1185">Reference proteome</keyword>
<proteinExistence type="predicted"/>
<gene>
    <name evidence="1" type="ORF">ACFFGE_05220</name>
</gene>
<dbReference type="EMBL" id="JBHLSW010000003">
    <property type="protein sequence ID" value="MFC0633279.1"/>
    <property type="molecule type" value="Genomic_DNA"/>
</dbReference>
<reference evidence="1 2" key="1">
    <citation type="submission" date="2024-09" db="EMBL/GenBank/DDBJ databases">
        <authorList>
            <person name="Sun Q."/>
            <person name="Mori K."/>
        </authorList>
    </citation>
    <scope>NUCLEOTIDE SEQUENCE [LARGE SCALE GENOMIC DNA]</scope>
    <source>
        <strain evidence="1 2">NCAIM B.02621</strain>
    </source>
</reference>
<dbReference type="RefSeq" id="WP_376834983.1">
    <property type="nucleotide sequence ID" value="NZ_JBHLSW010000003.1"/>
</dbReference>
<dbReference type="Proteomes" id="UP001589906">
    <property type="component" value="Unassembled WGS sequence"/>
</dbReference>